<evidence type="ECO:0000313" key="1">
    <source>
        <dbReference type="EMBL" id="VAW86323.1"/>
    </source>
</evidence>
<protein>
    <submittedName>
        <fullName evidence="1">DNA polymerase III chi subunit</fullName>
        <ecNumber evidence="1">2.7.7.7</ecNumber>
    </submittedName>
</protein>
<dbReference type="PANTHER" id="PTHR38767:SF1">
    <property type="entry name" value="DNA POLYMERASE III SUBUNIT CHI"/>
    <property type="match status" value="1"/>
</dbReference>
<dbReference type="InterPro" id="IPR007459">
    <property type="entry name" value="DNA_pol3_chi"/>
</dbReference>
<dbReference type="GO" id="GO:0032298">
    <property type="term" value="P:positive regulation of DNA-templated DNA replication initiation"/>
    <property type="evidence" value="ECO:0007669"/>
    <property type="project" value="TreeGrafter"/>
</dbReference>
<organism evidence="1">
    <name type="scientific">hydrothermal vent metagenome</name>
    <dbReference type="NCBI Taxonomy" id="652676"/>
    <lineage>
        <taxon>unclassified sequences</taxon>
        <taxon>metagenomes</taxon>
        <taxon>ecological metagenomes</taxon>
    </lineage>
</organism>
<gene>
    <name evidence="1" type="ORF">MNBD_GAMMA18-1810</name>
</gene>
<dbReference type="AlphaFoldDB" id="A0A3B0ZDQ4"/>
<sequence>MTRIDFYILKNQLDQGLALLTCRLVEKAYQKGHYVYIHTTDQQQSQQIDDLLWCFKESSFIPHCQLTENDEQAQVMIGHNHEPPLEFDVLVNLADRVPLFFSRFTRVAEIVDGDENRKQQARERFRFYRDRGYPLNSHDITL</sequence>
<dbReference type="PANTHER" id="PTHR38767">
    <property type="entry name" value="DNA POLYMERASE III SUBUNIT CHI"/>
    <property type="match status" value="1"/>
</dbReference>
<dbReference type="GO" id="GO:0003887">
    <property type="term" value="F:DNA-directed DNA polymerase activity"/>
    <property type="evidence" value="ECO:0007669"/>
    <property type="project" value="UniProtKB-EC"/>
</dbReference>
<reference evidence="1" key="1">
    <citation type="submission" date="2018-06" db="EMBL/GenBank/DDBJ databases">
        <authorList>
            <person name="Zhirakovskaya E."/>
        </authorList>
    </citation>
    <scope>NUCLEOTIDE SEQUENCE</scope>
</reference>
<keyword evidence="1" id="KW-0548">Nucleotidyltransferase</keyword>
<accession>A0A3B0ZDQ4</accession>
<dbReference type="SUPFAM" id="SSF102400">
    <property type="entry name" value="DNA polymerase III chi subunit"/>
    <property type="match status" value="1"/>
</dbReference>
<keyword evidence="1" id="KW-0808">Transferase</keyword>
<name>A0A3B0ZDQ4_9ZZZZ</name>
<dbReference type="EC" id="2.7.7.7" evidence="1"/>
<dbReference type="InterPro" id="IPR036768">
    <property type="entry name" value="PolIII_chi_sf"/>
</dbReference>
<dbReference type="Pfam" id="PF04364">
    <property type="entry name" value="DNA_pol3_chi"/>
    <property type="match status" value="1"/>
</dbReference>
<dbReference type="EMBL" id="UOFP01000134">
    <property type="protein sequence ID" value="VAW86323.1"/>
    <property type="molecule type" value="Genomic_DNA"/>
</dbReference>
<dbReference type="GO" id="GO:0006260">
    <property type="term" value="P:DNA replication"/>
    <property type="evidence" value="ECO:0007669"/>
    <property type="project" value="InterPro"/>
</dbReference>
<dbReference type="Gene3D" id="3.40.50.10110">
    <property type="entry name" value="DNA polymerase III subunit chi"/>
    <property type="match status" value="1"/>
</dbReference>
<dbReference type="GO" id="GO:0003677">
    <property type="term" value="F:DNA binding"/>
    <property type="evidence" value="ECO:0007669"/>
    <property type="project" value="InterPro"/>
</dbReference>
<proteinExistence type="predicted"/>